<evidence type="ECO:0008006" key="3">
    <source>
        <dbReference type="Google" id="ProtNLM"/>
    </source>
</evidence>
<keyword evidence="2" id="KW-1185">Reference proteome</keyword>
<name>A0ABY0W3C6_9PSED</name>
<dbReference type="EMBL" id="LT629795">
    <property type="protein sequence ID" value="SDU71377.1"/>
    <property type="molecule type" value="Genomic_DNA"/>
</dbReference>
<protein>
    <recommendedName>
        <fullName evidence="3">Response regulator</fullName>
    </recommendedName>
</protein>
<evidence type="ECO:0000313" key="1">
    <source>
        <dbReference type="EMBL" id="SDU71377.1"/>
    </source>
</evidence>
<accession>A0ABY0W3C6</accession>
<dbReference type="GeneID" id="96621657"/>
<reference evidence="1 2" key="1">
    <citation type="submission" date="2016-10" db="EMBL/GenBank/DDBJ databases">
        <authorList>
            <person name="Varghese N."/>
            <person name="Submissions S."/>
        </authorList>
    </citation>
    <scope>NUCLEOTIDE SEQUENCE [LARGE SCALE GENOMIC DNA]</scope>
    <source>
        <strain evidence="1 2">BS3667</strain>
    </source>
</reference>
<dbReference type="RefSeq" id="WP_019828339.1">
    <property type="nucleotide sequence ID" value="NZ_ATLR01000044.1"/>
</dbReference>
<sequence length="122" mass="13612">MLKPMSLINDEAKMPTKTLRILIADTDPDQALKMERALNLLGYYRIAPLYSPEALVSLRAARTNEYDVLLISQEMAGGGIVGEAEFRMDNSQFRHVLIYADADSFANQLATQMSMLDSSLQP</sequence>
<proteinExistence type="predicted"/>
<organism evidence="1 2">
    <name type="scientific">Pseudomonas psychrophila</name>
    <dbReference type="NCBI Taxonomy" id="122355"/>
    <lineage>
        <taxon>Bacteria</taxon>
        <taxon>Pseudomonadati</taxon>
        <taxon>Pseudomonadota</taxon>
        <taxon>Gammaproteobacteria</taxon>
        <taxon>Pseudomonadales</taxon>
        <taxon>Pseudomonadaceae</taxon>
        <taxon>Pseudomonas</taxon>
    </lineage>
</organism>
<dbReference type="SUPFAM" id="SSF52172">
    <property type="entry name" value="CheY-like"/>
    <property type="match status" value="1"/>
</dbReference>
<evidence type="ECO:0000313" key="2">
    <source>
        <dbReference type="Proteomes" id="UP000182058"/>
    </source>
</evidence>
<dbReference type="InterPro" id="IPR011006">
    <property type="entry name" value="CheY-like_superfamily"/>
</dbReference>
<gene>
    <name evidence="1" type="ORF">SAMN04490201_4110</name>
</gene>
<dbReference type="Proteomes" id="UP000182058">
    <property type="component" value="Chromosome I"/>
</dbReference>